<keyword evidence="3" id="KW-1185">Reference proteome</keyword>
<protein>
    <submittedName>
        <fullName evidence="2">Uncharacterized protein</fullName>
    </submittedName>
</protein>
<reference evidence="2" key="1">
    <citation type="submission" date="2023-06" db="EMBL/GenBank/DDBJ databases">
        <title>Genome-scale phylogeny and comparative genomics of the fungal order Sordariales.</title>
        <authorList>
            <consortium name="Lawrence Berkeley National Laboratory"/>
            <person name="Hensen N."/>
            <person name="Bonometti L."/>
            <person name="Westerberg I."/>
            <person name="Brannstrom I.O."/>
            <person name="Guillou S."/>
            <person name="Cros-Aarteil S."/>
            <person name="Calhoun S."/>
            <person name="Haridas S."/>
            <person name="Kuo A."/>
            <person name="Mondo S."/>
            <person name="Pangilinan J."/>
            <person name="Riley R."/>
            <person name="Labutti K."/>
            <person name="Andreopoulos B."/>
            <person name="Lipzen A."/>
            <person name="Chen C."/>
            <person name="Yanf M."/>
            <person name="Daum C."/>
            <person name="Ng V."/>
            <person name="Clum A."/>
            <person name="Steindorff A."/>
            <person name="Ohm R."/>
            <person name="Martin F."/>
            <person name="Silar P."/>
            <person name="Natvig D."/>
            <person name="Lalanne C."/>
            <person name="Gautier V."/>
            <person name="Ament-Velasquez S.L."/>
            <person name="Kruys A."/>
            <person name="Hutchinson M.I."/>
            <person name="Powell A.J."/>
            <person name="Barry K."/>
            <person name="Miller A.N."/>
            <person name="Grigoriev I.V."/>
            <person name="Debuchy R."/>
            <person name="Gladieux P."/>
            <person name="Thoren M.H."/>
            <person name="Johannesson H."/>
        </authorList>
    </citation>
    <scope>NUCLEOTIDE SEQUENCE</scope>
    <source>
        <strain evidence="2">SMH4607-1</strain>
    </source>
</reference>
<organism evidence="2 3">
    <name type="scientific">Lasiosphaeris hirsuta</name>
    <dbReference type="NCBI Taxonomy" id="260670"/>
    <lineage>
        <taxon>Eukaryota</taxon>
        <taxon>Fungi</taxon>
        <taxon>Dikarya</taxon>
        <taxon>Ascomycota</taxon>
        <taxon>Pezizomycotina</taxon>
        <taxon>Sordariomycetes</taxon>
        <taxon>Sordariomycetidae</taxon>
        <taxon>Sordariales</taxon>
        <taxon>Lasiosphaeriaceae</taxon>
        <taxon>Lasiosphaeris</taxon>
    </lineage>
</organism>
<name>A0AA40DNW6_9PEZI</name>
<proteinExistence type="predicted"/>
<gene>
    <name evidence="2" type="ORF">B0H67DRAFT_648198</name>
</gene>
<evidence type="ECO:0000313" key="3">
    <source>
        <dbReference type="Proteomes" id="UP001172102"/>
    </source>
</evidence>
<dbReference type="Proteomes" id="UP001172102">
    <property type="component" value="Unassembled WGS sequence"/>
</dbReference>
<accession>A0AA40DNW6</accession>
<comment type="caution">
    <text evidence="2">The sequence shown here is derived from an EMBL/GenBank/DDBJ whole genome shotgun (WGS) entry which is preliminary data.</text>
</comment>
<feature type="region of interest" description="Disordered" evidence="1">
    <location>
        <begin position="42"/>
        <end position="69"/>
    </location>
</feature>
<feature type="compositionally biased region" description="Polar residues" evidence="1">
    <location>
        <begin position="199"/>
        <end position="210"/>
    </location>
</feature>
<dbReference type="EMBL" id="JAUKUA010000006">
    <property type="protein sequence ID" value="KAK0708096.1"/>
    <property type="molecule type" value="Genomic_DNA"/>
</dbReference>
<evidence type="ECO:0000256" key="1">
    <source>
        <dbReference type="SAM" id="MobiDB-lite"/>
    </source>
</evidence>
<dbReference type="AlphaFoldDB" id="A0AA40DNW6"/>
<sequence>MSRHIFPLRKLAEGPTQSHPLDFNTAFQIFFPQLSTFETPKGCSPAEPLRFNPPPSSSPSQCRRKKDPDWNRRLDGLRDSFRKAMSAEAKRYWESVVETPEENFKPSNTKCVDTAIDKYVNNMQDITKTIAAEAGPEQVEIIISDAKEKAAQLVKKLCEGLMMMKYPSEDDRVEGQSMGLEITVSDARFPKPSQRLPVRSSQSPIPLTCA</sequence>
<evidence type="ECO:0000313" key="2">
    <source>
        <dbReference type="EMBL" id="KAK0708096.1"/>
    </source>
</evidence>
<feature type="region of interest" description="Disordered" evidence="1">
    <location>
        <begin position="185"/>
        <end position="210"/>
    </location>
</feature>